<gene>
    <name evidence="3" type="ORF">GOBAR_AA16035</name>
</gene>
<proteinExistence type="predicted"/>
<dbReference type="PANTHER" id="PTHR33184">
    <property type="entry name" value="PROTEIN TAPETUM DETERMINANT 1-LIKE-RELATED"/>
    <property type="match status" value="1"/>
</dbReference>
<evidence type="ECO:0000313" key="4">
    <source>
        <dbReference type="Proteomes" id="UP000239757"/>
    </source>
</evidence>
<dbReference type="Gene3D" id="3.90.1150.10">
    <property type="entry name" value="Aspartate Aminotransferase, domain 1"/>
    <property type="match status" value="1"/>
</dbReference>
<dbReference type="Gene3D" id="3.40.640.10">
    <property type="entry name" value="Type I PLP-dependent aspartate aminotransferase-like (Major domain)"/>
    <property type="match status" value="1"/>
</dbReference>
<organism evidence="3 4">
    <name type="scientific">Gossypium barbadense</name>
    <name type="common">Sea Island cotton</name>
    <name type="synonym">Hibiscus barbadensis</name>
    <dbReference type="NCBI Taxonomy" id="3634"/>
    <lineage>
        <taxon>Eukaryota</taxon>
        <taxon>Viridiplantae</taxon>
        <taxon>Streptophyta</taxon>
        <taxon>Embryophyta</taxon>
        <taxon>Tracheophyta</taxon>
        <taxon>Spermatophyta</taxon>
        <taxon>Magnoliopsida</taxon>
        <taxon>eudicotyledons</taxon>
        <taxon>Gunneridae</taxon>
        <taxon>Pentapetalae</taxon>
        <taxon>rosids</taxon>
        <taxon>malvids</taxon>
        <taxon>Malvales</taxon>
        <taxon>Malvaceae</taxon>
        <taxon>Malvoideae</taxon>
        <taxon>Gossypium</taxon>
    </lineage>
</organism>
<dbReference type="InterPro" id="IPR015421">
    <property type="entry name" value="PyrdxlP-dep_Trfase_major"/>
</dbReference>
<dbReference type="Proteomes" id="UP000239757">
    <property type="component" value="Unassembled WGS sequence"/>
</dbReference>
<name>A0A2P5XMN3_GOSBA</name>
<dbReference type="SUPFAM" id="SSF53383">
    <property type="entry name" value="PLP-dependent transferases"/>
    <property type="match status" value="1"/>
</dbReference>
<dbReference type="PANTHER" id="PTHR33184:SF67">
    <property type="entry name" value="PROTEIN TAPETUM DETERMINANT 1"/>
    <property type="match status" value="1"/>
</dbReference>
<dbReference type="AlphaFoldDB" id="A0A2P5XMN3"/>
<sequence>MAEPNRIWGEKCSKADIVINQGPTAPLPSGIPTYTVEILNVCVSGCDISGIHLTCGWFSSARLINPKIFKRLRYNDCLVNDGKPLINGGTLSFQYANTFLYPLSVSRVHFFHRDPLVNIRRRRIIPLKKSEEAFTPAKCFAKSSPSDSRKNFYKGCCVWDTDGNEYVNYVGSWGHADDDEVLAALAETMKKGTSFGTRLSENVLAEMKHAWALPVPFTEWQRSSNLGDVTDPFLVKDGSGVATLGLLHCSGHMKEGDYGDGGTNSANVPGWDLEWEPTGNDSRQLKEPGTYDA</sequence>
<reference evidence="3 4" key="1">
    <citation type="submission" date="2015-01" db="EMBL/GenBank/DDBJ databases">
        <title>Genome of allotetraploid Gossypium barbadense reveals genomic plasticity and fiber elongation in cotton evolution.</title>
        <authorList>
            <person name="Chen X."/>
            <person name="Liu X."/>
            <person name="Zhao B."/>
            <person name="Zheng H."/>
            <person name="Hu Y."/>
            <person name="Lu G."/>
            <person name="Yang C."/>
            <person name="Chen J."/>
            <person name="Shan C."/>
            <person name="Zhang L."/>
            <person name="Zhou Y."/>
            <person name="Wang L."/>
            <person name="Guo W."/>
            <person name="Bai Y."/>
            <person name="Ruan J."/>
            <person name="Shangguan X."/>
            <person name="Mao Y."/>
            <person name="Jiang J."/>
            <person name="Zhu Y."/>
            <person name="Lei J."/>
            <person name="Kang H."/>
            <person name="Chen S."/>
            <person name="He X."/>
            <person name="Wang R."/>
            <person name="Wang Y."/>
            <person name="Chen J."/>
            <person name="Wang L."/>
            <person name="Yu S."/>
            <person name="Wang B."/>
            <person name="Wei J."/>
            <person name="Song S."/>
            <person name="Lu X."/>
            <person name="Gao Z."/>
            <person name="Gu W."/>
            <person name="Deng X."/>
            <person name="Ma D."/>
            <person name="Wang S."/>
            <person name="Liang W."/>
            <person name="Fang L."/>
            <person name="Cai C."/>
            <person name="Zhu X."/>
            <person name="Zhou B."/>
            <person name="Zhang Y."/>
            <person name="Chen Z."/>
            <person name="Xu S."/>
            <person name="Zhu R."/>
            <person name="Wang S."/>
            <person name="Zhang T."/>
            <person name="Zhao G."/>
        </authorList>
    </citation>
    <scope>NUCLEOTIDE SEQUENCE [LARGE SCALE GENOMIC DNA]</scope>
    <source>
        <strain evidence="4">cv. Xinhai21</strain>
        <tissue evidence="3">Leaf</tissue>
    </source>
</reference>
<dbReference type="Pfam" id="PF24068">
    <property type="entry name" value="TPD1_C"/>
    <property type="match status" value="1"/>
</dbReference>
<dbReference type="GO" id="GO:0001709">
    <property type="term" value="P:cell fate determination"/>
    <property type="evidence" value="ECO:0007669"/>
    <property type="project" value="TreeGrafter"/>
</dbReference>
<dbReference type="EMBL" id="KZ664567">
    <property type="protein sequence ID" value="PPS04618.1"/>
    <property type="molecule type" value="Genomic_DNA"/>
</dbReference>
<feature type="region of interest" description="Disordered" evidence="2">
    <location>
        <begin position="260"/>
        <end position="293"/>
    </location>
</feature>
<evidence type="ECO:0000256" key="2">
    <source>
        <dbReference type="SAM" id="MobiDB-lite"/>
    </source>
</evidence>
<keyword evidence="1" id="KW-0732">Signal</keyword>
<protein>
    <submittedName>
        <fullName evidence="3">Uncharacterized protein</fullName>
    </submittedName>
</protein>
<dbReference type="InterPro" id="IPR040361">
    <property type="entry name" value="TPD1"/>
</dbReference>
<evidence type="ECO:0000313" key="3">
    <source>
        <dbReference type="EMBL" id="PPS04618.1"/>
    </source>
</evidence>
<accession>A0A2P5XMN3</accession>
<dbReference type="InterPro" id="IPR015424">
    <property type="entry name" value="PyrdxlP-dep_Trfase"/>
</dbReference>
<evidence type="ECO:0000256" key="1">
    <source>
        <dbReference type="ARBA" id="ARBA00022729"/>
    </source>
</evidence>
<dbReference type="InterPro" id="IPR015422">
    <property type="entry name" value="PyrdxlP-dep_Trfase_small"/>
</dbReference>
<dbReference type="OrthoDB" id="10412532at2759"/>